<dbReference type="EMBL" id="CAJPVJ010052069">
    <property type="protein sequence ID" value="CAG2183236.1"/>
    <property type="molecule type" value="Genomic_DNA"/>
</dbReference>
<sequence length="27" mass="3091">MACTTRQTDTIKGQTLEAMSPFRFRLS</sequence>
<name>A0A7R9MT87_9ACAR</name>
<reference evidence="1" key="1">
    <citation type="submission" date="2020-11" db="EMBL/GenBank/DDBJ databases">
        <authorList>
            <person name="Tran Van P."/>
        </authorList>
    </citation>
    <scope>NUCLEOTIDE SEQUENCE</scope>
</reference>
<keyword evidence="2" id="KW-1185">Reference proteome</keyword>
<accession>A0A7R9MT87</accession>
<evidence type="ECO:0000313" key="2">
    <source>
        <dbReference type="Proteomes" id="UP000728032"/>
    </source>
</evidence>
<dbReference type="Proteomes" id="UP000728032">
    <property type="component" value="Unassembled WGS sequence"/>
</dbReference>
<dbReference type="AlphaFoldDB" id="A0A7R9MT87"/>
<organism evidence="1">
    <name type="scientific">Oppiella nova</name>
    <dbReference type="NCBI Taxonomy" id="334625"/>
    <lineage>
        <taxon>Eukaryota</taxon>
        <taxon>Metazoa</taxon>
        <taxon>Ecdysozoa</taxon>
        <taxon>Arthropoda</taxon>
        <taxon>Chelicerata</taxon>
        <taxon>Arachnida</taxon>
        <taxon>Acari</taxon>
        <taxon>Acariformes</taxon>
        <taxon>Sarcoptiformes</taxon>
        <taxon>Oribatida</taxon>
        <taxon>Brachypylina</taxon>
        <taxon>Oppioidea</taxon>
        <taxon>Oppiidae</taxon>
        <taxon>Oppiella</taxon>
    </lineage>
</organism>
<evidence type="ECO:0000313" key="1">
    <source>
        <dbReference type="EMBL" id="CAD7666111.1"/>
    </source>
</evidence>
<protein>
    <submittedName>
        <fullName evidence="1">Uncharacterized protein</fullName>
    </submittedName>
</protein>
<gene>
    <name evidence="1" type="ORF">ONB1V03_LOCUS22657</name>
</gene>
<dbReference type="EMBL" id="OC966894">
    <property type="protein sequence ID" value="CAD7666111.1"/>
    <property type="molecule type" value="Genomic_DNA"/>
</dbReference>
<proteinExistence type="predicted"/>